<dbReference type="SMART" id="SM00997">
    <property type="entry name" value="AdoHcyase_NAD"/>
    <property type="match status" value="1"/>
</dbReference>
<dbReference type="Gene3D" id="3.40.50.1480">
    <property type="entry name" value="Adenosylhomocysteinase-like"/>
    <property type="match status" value="1"/>
</dbReference>
<evidence type="ECO:0000259" key="5">
    <source>
        <dbReference type="SMART" id="SM00997"/>
    </source>
</evidence>
<dbReference type="EMBL" id="PZPL01000001">
    <property type="protein sequence ID" value="PTL71909.1"/>
    <property type="molecule type" value="Genomic_DNA"/>
</dbReference>
<dbReference type="NCBIfam" id="NF004005">
    <property type="entry name" value="PRK05476.2-3"/>
    <property type="match status" value="1"/>
</dbReference>
<comment type="similarity">
    <text evidence="2">Belongs to the adenosylhomocysteinase family.</text>
</comment>
<dbReference type="GO" id="GO:0006730">
    <property type="term" value="P:one-carbon metabolic process"/>
    <property type="evidence" value="ECO:0007669"/>
    <property type="project" value="UniProtKB-KW"/>
</dbReference>
<dbReference type="Pfam" id="PF00670">
    <property type="entry name" value="AdoHcyase_NAD"/>
    <property type="match status" value="1"/>
</dbReference>
<dbReference type="AlphaFoldDB" id="A0A2T4UQU9"/>
<dbReference type="SUPFAM" id="SSF52283">
    <property type="entry name" value="Formate/glycerate dehydrogenase catalytic domain-like"/>
    <property type="match status" value="1"/>
</dbReference>
<sequence length="385" mass="40984">MPITQLLADPASRWALEHMPLTAQAVREVAPVLRGKKLAMCLHVEPKTAALVSLLVNAGMDIALTGSPGTTKDEVADDLRRIGVTVHTRQSDDEAQHARNLEKVLEHDPDLTLDNGGDLTLRLINAGTPEQYLGGTEETTTGGIRLREHDRSLGRPVIVINDSPLKLIVENEYGVGQSVIQGFMNATNLMIPGTRAAVIGYGPCGRGVADTLAQLGARVSIADVDPIRSLQAILRGHRVGSIEDVLSDAQFVFTATGAPGVIGAAEIEAFADGAVIAGVGHFPWEIDEEALTAATESVTEFAAEGRRQGIRLKNGKQIIRLERGRMINLTAASGNPIQAMDLGLTLQVRSHAAVITDPLDAVVQPVPPKVEHRIATDLVALLTSR</sequence>
<protein>
    <submittedName>
        <fullName evidence="6">Adenosylhomocysteinase</fullName>
    </submittedName>
</protein>
<evidence type="ECO:0000313" key="6">
    <source>
        <dbReference type="EMBL" id="PTL71909.1"/>
    </source>
</evidence>
<accession>A0A2T4UQU9</accession>
<dbReference type="InterPro" id="IPR042172">
    <property type="entry name" value="Adenosylhomocyst_ase-like_sf"/>
</dbReference>
<dbReference type="GO" id="GO:0004013">
    <property type="term" value="F:adenosylhomocysteinase activity"/>
    <property type="evidence" value="ECO:0007669"/>
    <property type="project" value="TreeGrafter"/>
</dbReference>
<dbReference type="RefSeq" id="WP_107573719.1">
    <property type="nucleotide sequence ID" value="NZ_PZPL01000001.1"/>
</dbReference>
<comment type="cofactor">
    <cofactor evidence="1">
        <name>NAD(+)</name>
        <dbReference type="ChEBI" id="CHEBI:57540"/>
    </cofactor>
</comment>
<evidence type="ECO:0000256" key="4">
    <source>
        <dbReference type="ARBA" id="ARBA00023027"/>
    </source>
</evidence>
<keyword evidence="3" id="KW-0554">One-carbon metabolism</keyword>
<evidence type="ECO:0000256" key="2">
    <source>
        <dbReference type="ARBA" id="ARBA00007122"/>
    </source>
</evidence>
<dbReference type="PANTHER" id="PTHR23420">
    <property type="entry name" value="ADENOSYLHOMOCYSTEINASE"/>
    <property type="match status" value="1"/>
</dbReference>
<evidence type="ECO:0000313" key="7">
    <source>
        <dbReference type="Proteomes" id="UP000241085"/>
    </source>
</evidence>
<dbReference type="InterPro" id="IPR015878">
    <property type="entry name" value="Ado_hCys_hydrolase_NAD-bd"/>
</dbReference>
<name>A0A2T4UQU9_9MICO</name>
<dbReference type="PANTHER" id="PTHR23420:SF0">
    <property type="entry name" value="ADENOSYLHOMOCYSTEINASE"/>
    <property type="match status" value="1"/>
</dbReference>
<gene>
    <name evidence="6" type="ORF">C1I63_03015</name>
</gene>
<comment type="caution">
    <text evidence="6">The sequence shown here is derived from an EMBL/GenBank/DDBJ whole genome shotgun (WGS) entry which is preliminary data.</text>
</comment>
<feature type="domain" description="S-adenosyl-L-homocysteine hydrolase NAD binding" evidence="5">
    <location>
        <begin position="171"/>
        <end position="334"/>
    </location>
</feature>
<reference evidence="6 7" key="1">
    <citation type="submission" date="2018-03" db="EMBL/GenBank/DDBJ databases">
        <title>Bacteriophage NCPPB3778 and a type I-E CRISPR drive the evolution of the US Biological Select Agent, Rathayibacter toxicus.</title>
        <authorList>
            <person name="Davis E.W.II."/>
            <person name="Tabima J.F."/>
            <person name="Weisberg A.J."/>
            <person name="Dantas Lopes L."/>
            <person name="Wiseman M.S."/>
            <person name="Wiseman M.S."/>
            <person name="Pupko T."/>
            <person name="Belcher M.S."/>
            <person name="Sechler A.J."/>
            <person name="Tancos M.A."/>
            <person name="Schroeder B.K."/>
            <person name="Murray T.D."/>
            <person name="Luster D.G."/>
            <person name="Schneider W.L."/>
            <person name="Rogers E."/>
            <person name="Andreote F.D."/>
            <person name="Grunwald N.J."/>
            <person name="Putnam M.L."/>
            <person name="Chang J.H."/>
        </authorList>
    </citation>
    <scope>NUCLEOTIDE SEQUENCE [LARGE SCALE GENOMIC DNA]</scope>
    <source>
        <strain evidence="6 7">DSM 15933</strain>
    </source>
</reference>
<keyword evidence="4" id="KW-0520">NAD</keyword>
<proteinExistence type="inferred from homology"/>
<dbReference type="GO" id="GO:0033353">
    <property type="term" value="P:S-adenosylmethionine cycle"/>
    <property type="evidence" value="ECO:0007669"/>
    <property type="project" value="TreeGrafter"/>
</dbReference>
<dbReference type="InterPro" id="IPR000043">
    <property type="entry name" value="Adenosylhomocysteinase-like"/>
</dbReference>
<dbReference type="Proteomes" id="UP000241085">
    <property type="component" value="Unassembled WGS sequence"/>
</dbReference>
<dbReference type="SUPFAM" id="SSF51735">
    <property type="entry name" value="NAD(P)-binding Rossmann-fold domains"/>
    <property type="match status" value="1"/>
</dbReference>
<evidence type="ECO:0000256" key="1">
    <source>
        <dbReference type="ARBA" id="ARBA00001911"/>
    </source>
</evidence>
<dbReference type="Gene3D" id="3.40.50.720">
    <property type="entry name" value="NAD(P)-binding Rossmann-like Domain"/>
    <property type="match status" value="1"/>
</dbReference>
<keyword evidence="7" id="KW-1185">Reference proteome</keyword>
<dbReference type="Pfam" id="PF05221">
    <property type="entry name" value="AdoHcyase"/>
    <property type="match status" value="1"/>
</dbReference>
<evidence type="ECO:0000256" key="3">
    <source>
        <dbReference type="ARBA" id="ARBA00022563"/>
    </source>
</evidence>
<dbReference type="InterPro" id="IPR036291">
    <property type="entry name" value="NAD(P)-bd_dom_sf"/>
</dbReference>
<organism evidence="6 7">
    <name type="scientific">Rathayibacter caricis DSM 15933</name>
    <dbReference type="NCBI Taxonomy" id="1328867"/>
    <lineage>
        <taxon>Bacteria</taxon>
        <taxon>Bacillati</taxon>
        <taxon>Actinomycetota</taxon>
        <taxon>Actinomycetes</taxon>
        <taxon>Micrococcales</taxon>
        <taxon>Microbacteriaceae</taxon>
        <taxon>Rathayibacter</taxon>
    </lineage>
</organism>
<dbReference type="GO" id="GO:0005829">
    <property type="term" value="C:cytosol"/>
    <property type="evidence" value="ECO:0007669"/>
    <property type="project" value="TreeGrafter"/>
</dbReference>
<dbReference type="SMART" id="SM00996">
    <property type="entry name" value="AdoHcyase"/>
    <property type="match status" value="1"/>
</dbReference>